<evidence type="ECO:0000259" key="2">
    <source>
        <dbReference type="PROSITE" id="PS50110"/>
    </source>
</evidence>
<dbReference type="InterPro" id="IPR001789">
    <property type="entry name" value="Sig_transdc_resp-reg_receiver"/>
</dbReference>
<dbReference type="GO" id="GO:0003677">
    <property type="term" value="F:DNA binding"/>
    <property type="evidence" value="ECO:0007669"/>
    <property type="project" value="UniProtKB-KW"/>
</dbReference>
<evidence type="ECO:0000313" key="4">
    <source>
        <dbReference type="EMBL" id="GGP04036.1"/>
    </source>
</evidence>
<dbReference type="PROSITE" id="PS50930">
    <property type="entry name" value="HTH_LYTTR"/>
    <property type="match status" value="1"/>
</dbReference>
<evidence type="ECO:0000259" key="3">
    <source>
        <dbReference type="PROSITE" id="PS50930"/>
    </source>
</evidence>
<dbReference type="PROSITE" id="PS50110">
    <property type="entry name" value="RESPONSE_REGULATORY"/>
    <property type="match status" value="1"/>
</dbReference>
<proteinExistence type="predicted"/>
<dbReference type="Gene3D" id="3.40.50.2300">
    <property type="match status" value="1"/>
</dbReference>
<dbReference type="InterPro" id="IPR011006">
    <property type="entry name" value="CheY-like_superfamily"/>
</dbReference>
<dbReference type="SMART" id="SM00850">
    <property type="entry name" value="LytTR"/>
    <property type="match status" value="1"/>
</dbReference>
<dbReference type="PANTHER" id="PTHR37299">
    <property type="entry name" value="TRANSCRIPTIONAL REGULATOR-RELATED"/>
    <property type="match status" value="1"/>
</dbReference>
<keyword evidence="5" id="KW-1185">Reference proteome</keyword>
<evidence type="ECO:0000256" key="1">
    <source>
        <dbReference type="PROSITE-ProRule" id="PRU00169"/>
    </source>
</evidence>
<dbReference type="PANTHER" id="PTHR37299:SF1">
    <property type="entry name" value="STAGE 0 SPORULATION PROTEIN A HOMOLOG"/>
    <property type="match status" value="1"/>
</dbReference>
<dbReference type="SUPFAM" id="SSF52172">
    <property type="entry name" value="CheY-like"/>
    <property type="match status" value="1"/>
</dbReference>
<accession>A0ABQ2NP63</accession>
<dbReference type="Pfam" id="PF04397">
    <property type="entry name" value="LytTR"/>
    <property type="match status" value="1"/>
</dbReference>
<feature type="modified residue" description="4-aspartylphosphate" evidence="1">
    <location>
        <position position="55"/>
    </location>
</feature>
<sequence>MKIKCLIIDDEPLAIRLLEDYISKTYFLEFGFSTVNPLMGLQKMKEESYDLVFLDIQMPELNGMDFLKIIKNKTPIILTTAYSDFALESYEYGVVDYLLKPISYDRFYKSVLRVKDRFLENSSEKSIIEENDFFFVKSEGKKVKVHFQEILYIEGLRDYVNIKTTSDEFIILENLKNLENLLPKYFKRIHKSYIVNLQKITSIDGNKVFIEKFPINIGETYKVSFQNWFKSQ</sequence>
<organism evidence="4 5">
    <name type="scientific">Cloacibacterium rupense</name>
    <dbReference type="NCBI Taxonomy" id="517423"/>
    <lineage>
        <taxon>Bacteria</taxon>
        <taxon>Pseudomonadati</taxon>
        <taxon>Bacteroidota</taxon>
        <taxon>Flavobacteriia</taxon>
        <taxon>Flavobacteriales</taxon>
        <taxon>Weeksellaceae</taxon>
    </lineage>
</organism>
<keyword evidence="1" id="KW-0597">Phosphoprotein</keyword>
<dbReference type="EMBL" id="BMLV01000002">
    <property type="protein sequence ID" value="GGP04036.1"/>
    <property type="molecule type" value="Genomic_DNA"/>
</dbReference>
<name>A0ABQ2NP63_9FLAO</name>
<dbReference type="RefSeq" id="WP_188617428.1">
    <property type="nucleotide sequence ID" value="NZ_BMLV01000002.1"/>
</dbReference>
<dbReference type="Proteomes" id="UP000620064">
    <property type="component" value="Unassembled WGS sequence"/>
</dbReference>
<dbReference type="SMART" id="SM00448">
    <property type="entry name" value="REC"/>
    <property type="match status" value="1"/>
</dbReference>
<comment type="caution">
    <text evidence="4">The sequence shown here is derived from an EMBL/GenBank/DDBJ whole genome shotgun (WGS) entry which is preliminary data.</text>
</comment>
<dbReference type="Gene3D" id="2.40.50.1020">
    <property type="entry name" value="LytTr DNA-binding domain"/>
    <property type="match status" value="1"/>
</dbReference>
<protein>
    <submittedName>
        <fullName evidence="4">DNA-binding response regulator</fullName>
    </submittedName>
</protein>
<keyword evidence="4" id="KW-0238">DNA-binding</keyword>
<feature type="domain" description="Response regulatory" evidence="2">
    <location>
        <begin position="4"/>
        <end position="115"/>
    </location>
</feature>
<feature type="domain" description="HTH LytTR-type" evidence="3">
    <location>
        <begin position="134"/>
        <end position="204"/>
    </location>
</feature>
<gene>
    <name evidence="4" type="ORF">GCM10010992_14740</name>
</gene>
<evidence type="ECO:0000313" key="5">
    <source>
        <dbReference type="Proteomes" id="UP000620064"/>
    </source>
</evidence>
<dbReference type="InterPro" id="IPR046947">
    <property type="entry name" value="LytR-like"/>
</dbReference>
<reference evidence="5" key="1">
    <citation type="journal article" date="2019" name="Int. J. Syst. Evol. Microbiol.">
        <title>The Global Catalogue of Microorganisms (GCM) 10K type strain sequencing project: providing services to taxonomists for standard genome sequencing and annotation.</title>
        <authorList>
            <consortium name="The Broad Institute Genomics Platform"/>
            <consortium name="The Broad Institute Genome Sequencing Center for Infectious Disease"/>
            <person name="Wu L."/>
            <person name="Ma J."/>
        </authorList>
    </citation>
    <scope>NUCLEOTIDE SEQUENCE [LARGE SCALE GENOMIC DNA]</scope>
    <source>
        <strain evidence="5">CGMCC 1.7656</strain>
    </source>
</reference>
<dbReference type="InterPro" id="IPR007492">
    <property type="entry name" value="LytTR_DNA-bd_dom"/>
</dbReference>
<dbReference type="Pfam" id="PF00072">
    <property type="entry name" value="Response_reg"/>
    <property type="match status" value="1"/>
</dbReference>